<feature type="compositionally biased region" description="Polar residues" evidence="1">
    <location>
        <begin position="796"/>
        <end position="809"/>
    </location>
</feature>
<feature type="compositionally biased region" description="Polar residues" evidence="1">
    <location>
        <begin position="97"/>
        <end position="113"/>
    </location>
</feature>
<feature type="compositionally biased region" description="Polar residues" evidence="1">
    <location>
        <begin position="489"/>
        <end position="501"/>
    </location>
</feature>
<feature type="compositionally biased region" description="Polar residues" evidence="1">
    <location>
        <begin position="124"/>
        <end position="133"/>
    </location>
</feature>
<accession>A0AB34KHF2</accession>
<feature type="compositionally biased region" description="Polar residues" evidence="1">
    <location>
        <begin position="391"/>
        <end position="401"/>
    </location>
</feature>
<feature type="region of interest" description="Disordered" evidence="1">
    <location>
        <begin position="862"/>
        <end position="943"/>
    </location>
</feature>
<evidence type="ECO:0000313" key="2">
    <source>
        <dbReference type="EMBL" id="KAL1583166.1"/>
    </source>
</evidence>
<proteinExistence type="predicted"/>
<feature type="compositionally biased region" description="Low complexity" evidence="1">
    <location>
        <begin position="167"/>
        <end position="183"/>
    </location>
</feature>
<dbReference type="EMBL" id="JAAQHG020000038">
    <property type="protein sequence ID" value="KAL1583166.1"/>
    <property type="molecule type" value="Genomic_DNA"/>
</dbReference>
<keyword evidence="3" id="KW-1185">Reference proteome</keyword>
<feature type="region of interest" description="Disordered" evidence="1">
    <location>
        <begin position="483"/>
        <end position="584"/>
    </location>
</feature>
<evidence type="ECO:0000256" key="1">
    <source>
        <dbReference type="SAM" id="MobiDB-lite"/>
    </source>
</evidence>
<feature type="region of interest" description="Disordered" evidence="1">
    <location>
        <begin position="715"/>
        <end position="750"/>
    </location>
</feature>
<feature type="region of interest" description="Disordered" evidence="1">
    <location>
        <begin position="1106"/>
        <end position="1126"/>
    </location>
</feature>
<feature type="region of interest" description="Disordered" evidence="1">
    <location>
        <begin position="952"/>
        <end position="971"/>
    </location>
</feature>
<dbReference type="AlphaFoldDB" id="A0AB34KHF2"/>
<name>A0AB34KHF2_9PEZI</name>
<organism evidence="2 3">
    <name type="scientific">Cladosporium halotolerans</name>
    <dbReference type="NCBI Taxonomy" id="1052096"/>
    <lineage>
        <taxon>Eukaryota</taxon>
        <taxon>Fungi</taxon>
        <taxon>Dikarya</taxon>
        <taxon>Ascomycota</taxon>
        <taxon>Pezizomycotina</taxon>
        <taxon>Dothideomycetes</taxon>
        <taxon>Dothideomycetidae</taxon>
        <taxon>Cladosporiales</taxon>
        <taxon>Cladosporiaceae</taxon>
        <taxon>Cladosporium</taxon>
    </lineage>
</organism>
<feature type="region of interest" description="Disordered" evidence="1">
    <location>
        <begin position="596"/>
        <end position="617"/>
    </location>
</feature>
<feature type="compositionally biased region" description="Basic and acidic residues" evidence="1">
    <location>
        <begin position="902"/>
        <end position="916"/>
    </location>
</feature>
<feature type="compositionally biased region" description="Polar residues" evidence="1">
    <location>
        <begin position="921"/>
        <end position="939"/>
    </location>
</feature>
<feature type="region of interest" description="Disordered" evidence="1">
    <location>
        <begin position="762"/>
        <end position="824"/>
    </location>
</feature>
<dbReference type="GeneID" id="96009417"/>
<feature type="region of interest" description="Disordered" evidence="1">
    <location>
        <begin position="232"/>
        <end position="260"/>
    </location>
</feature>
<protein>
    <submittedName>
        <fullName evidence="2">Uncharacterized protein</fullName>
    </submittedName>
</protein>
<feature type="compositionally biased region" description="Basic and acidic residues" evidence="1">
    <location>
        <begin position="63"/>
        <end position="77"/>
    </location>
</feature>
<comment type="caution">
    <text evidence="2">The sequence shown here is derived from an EMBL/GenBank/DDBJ whole genome shotgun (WGS) entry which is preliminary data.</text>
</comment>
<gene>
    <name evidence="2" type="ORF">WHR41_07975</name>
</gene>
<reference evidence="2 3" key="1">
    <citation type="journal article" date="2020" name="Microbiol. Resour. Announc.">
        <title>Draft Genome Sequence of a Cladosporium Species Isolated from the Mesophotic Ascidian Didemnum maculosum.</title>
        <authorList>
            <person name="Gioti A."/>
            <person name="Siaperas R."/>
            <person name="Nikolaivits E."/>
            <person name="Le Goff G."/>
            <person name="Ouazzani J."/>
            <person name="Kotoulas G."/>
            <person name="Topakas E."/>
        </authorList>
    </citation>
    <scope>NUCLEOTIDE SEQUENCE [LARGE SCALE GENOMIC DNA]</scope>
    <source>
        <strain evidence="2 3">TM138-S3</strain>
    </source>
</reference>
<dbReference type="Proteomes" id="UP000803884">
    <property type="component" value="Unassembled WGS sequence"/>
</dbReference>
<dbReference type="RefSeq" id="XP_069226273.1">
    <property type="nucleotide sequence ID" value="XM_069376579.1"/>
</dbReference>
<feature type="region of interest" description="Disordered" evidence="1">
    <location>
        <begin position="1"/>
        <end position="183"/>
    </location>
</feature>
<sequence length="1126" mass="122578">MADQDTPPTQPIASRDQHAHSSHVSTPTPTREPSFRKGAYTSNILRLEQSAEKMSEGGSDIGEEIRKLNELERERSRQNSIQSSHQGDFIPGRTAPLETTKSRASSQNQSAAEGSSGARYGGFSPSSFVTSPVGSVRSHGSWGMNRKPSVSSKLSHMVEPIQEGRPLDSPLAPSLKSPLSMSSMSRQASHASVSSFGAKYDMMSAQIQEQLDDVPPTPSKYSEIPPMQLDEAAGGATEPEAEGKEQRDGAATTPTRRRSVDTFQEAELAFKDFDGVHFEPETEEIVEVDDDGNEVRRVSARTSSGSLSMEAASLLRTPRNRPTSFAMPPPGENTTYYPAPVPRLLNLPKRLSQMPSATVHSRGRDQVMSQLPPGTRQSAAWLPPLDASGYGESQRSGSGSQPGDHPRGALNERMSMANLQSLPPQLRASIFFEQQGIPQDVQIQNHSAVATLESILNASATAPATAFTDHPFAGDVRKTHFAPERPTTRHSTSTLIAQPQGSEADAKTLKRRTTSLGGLLKRASSSDELTSVLRRPGSRSSMSMLDFNGGGKKLQKRKSRASLMDLQQEQEESGSHPRTPGHEVDLSNGLIAQAENGSPLDERRPMDQSRPATAMSGSKMLTENEQIEQDFHEHEADEGASDVEEGEASFVQPSTLLAELQVRKAQLRSRNRTAATAYPQGMHSTLLQMDAVLEIDKRKRQKQRIALAWEDPALRQNEEERGDPDDDVPLGVLYPSKNGLINQTLGDERDWDRPLGLMEKRELENNEPLSSRRNRLRGGSALPRSQGPSAGKQPVPLTSTSQVNLSTPQGGECEKEEEDEGETLAQRLKRLRTKEALDAAVGDLAPPKDGERPQSTWSNELLSQFGGLDPNEGEAKKGSSNRKSVGPEELENETLGQRRARLQREREAAGSSEAKRPAAVRSSSSMANLLATNPTGSNRRVTHDHRPAEGTLLHASAQEKEKSRRQLLNSNMRSSSYAFDRQAAPEQRRQMPARAVSGFPMQQPSAMTPGFGGYNGLPTANSTPMFGANNYFASPTAAMQQQAGMGMGMPYAPQPMQVNNLAYQALTGAPTNYGMPYPQPMGYGMSMAINMPAMQMGMPMAAGGYEQGISPQQRDNIDRWRMSVAP</sequence>
<feature type="compositionally biased region" description="Basic and acidic residues" evidence="1">
    <location>
        <begin position="1115"/>
        <end position="1126"/>
    </location>
</feature>
<feature type="compositionally biased region" description="Polar residues" evidence="1">
    <location>
        <begin position="22"/>
        <end position="31"/>
    </location>
</feature>
<evidence type="ECO:0000313" key="3">
    <source>
        <dbReference type="Proteomes" id="UP000803884"/>
    </source>
</evidence>
<feature type="region of interest" description="Disordered" evidence="1">
    <location>
        <begin position="353"/>
        <end position="410"/>
    </location>
</feature>